<proteinExistence type="inferred from homology"/>
<feature type="binding site" evidence="4">
    <location>
        <begin position="579"/>
        <end position="580"/>
    </location>
    <ligand>
        <name>FAD</name>
        <dbReference type="ChEBI" id="CHEBI:57692"/>
    </ligand>
</feature>
<dbReference type="EMBL" id="JZBS01000003">
    <property type="protein sequence ID" value="KKK27387.1"/>
    <property type="molecule type" value="Genomic_DNA"/>
</dbReference>
<dbReference type="PANTHER" id="PTHR11552">
    <property type="entry name" value="GLUCOSE-METHANOL-CHOLINE GMC OXIDOREDUCTASE"/>
    <property type="match status" value="1"/>
</dbReference>
<dbReference type="Gene3D" id="3.50.50.60">
    <property type="entry name" value="FAD/NAD(P)-binding domain"/>
    <property type="match status" value="1"/>
</dbReference>
<dbReference type="SUPFAM" id="SSF54373">
    <property type="entry name" value="FAD-linked reductases, C-terminal domain"/>
    <property type="match status" value="1"/>
</dbReference>
<dbReference type="PIRSF" id="PIRSF000137">
    <property type="entry name" value="Alcohol_oxidase"/>
    <property type="match status" value="1"/>
</dbReference>
<evidence type="ECO:0000256" key="2">
    <source>
        <dbReference type="ARBA" id="ARBA00023180"/>
    </source>
</evidence>
<evidence type="ECO:0000256" key="4">
    <source>
        <dbReference type="PIRSR" id="PIRSR000137-2"/>
    </source>
</evidence>
<keyword evidence="2" id="KW-0325">Glycoprotein</keyword>
<sequence>MVTCSKISVVLGLLACNYWVAGKTFDYIIVGGGTAGITIAARLAEQSQKVALIEAGERYEATWPLAAIPGADVLPVGSDPKSSWGADWGFVTTPQPGANGREVHFARGKCLGGSSAFNFMVYQRPTKQSMKMWADVVNDQSYSFDSVLPFYQRSVDFTAPNSSARIANASVKYNPEVFNNTGGPLQVSYSNFAMPFSTWMKVGMESIGVPEASDFNSGELNGYQFCSSTIRPSDQSRSSSETSFLATKNTNLQVYSKTLAKRVLFDGQNNAVGVEVSDGWGFKTNITASKEVVVSAGTFHSPQLLMVSGIGPTDQLEAHGINVVSNLPGVGQNLWDHPFFGPSYRVNVETFTRLANDLLYTFSQFLGYSTVRDGPLANPVADFLAWEKIPSDLRSEFSSRTQHSLAQFPDDWPEAEYISGAGYIGNFSNLLTNQPKDGSQYASMLGVLITPISRGNITLASPDTSDLPIVNPNWLVTEADQQVSIAMFKRMRQAFTSSAMAPVVIGEEYYPGSDIQTDEEILEFIRNNIMTLWHPACTCKMGTSNDSMAVIDNRARVFGVNRLRVVDASSFPFLPPGHPQSSVYMLAEKIAEDILLSS</sequence>
<keyword evidence="4" id="KW-0274">FAD</keyword>
<accession>A0A0F8XV73</accession>
<evidence type="ECO:0000313" key="6">
    <source>
        <dbReference type="EMBL" id="KKK27387.1"/>
    </source>
</evidence>
<evidence type="ECO:0000256" key="1">
    <source>
        <dbReference type="ARBA" id="ARBA00010790"/>
    </source>
</evidence>
<keyword evidence="7" id="KW-1185">Reference proteome</keyword>
<dbReference type="GO" id="GO:0050660">
    <property type="term" value="F:flavin adenine dinucleotide binding"/>
    <property type="evidence" value="ECO:0007669"/>
    <property type="project" value="InterPro"/>
</dbReference>
<evidence type="ECO:0000259" key="5">
    <source>
        <dbReference type="PROSITE" id="PS00624"/>
    </source>
</evidence>
<name>A0A0F8XV73_9EURO</name>
<dbReference type="PROSITE" id="PS00624">
    <property type="entry name" value="GMC_OXRED_2"/>
    <property type="match status" value="1"/>
</dbReference>
<evidence type="ECO:0000256" key="3">
    <source>
        <dbReference type="PIRSR" id="PIRSR000137-1"/>
    </source>
</evidence>
<protein>
    <recommendedName>
        <fullName evidence="5">Glucose-methanol-choline oxidoreductase N-terminal domain-containing protein</fullName>
    </recommendedName>
</protein>
<dbReference type="STRING" id="308745.A0A0F8XV73"/>
<feature type="active site" description="Proton donor" evidence="3">
    <location>
        <position position="534"/>
    </location>
</feature>
<dbReference type="GO" id="GO:0016614">
    <property type="term" value="F:oxidoreductase activity, acting on CH-OH group of donors"/>
    <property type="evidence" value="ECO:0007669"/>
    <property type="project" value="InterPro"/>
</dbReference>
<comment type="caution">
    <text evidence="6">The sequence shown here is derived from an EMBL/GenBank/DDBJ whole genome shotgun (WGS) entry which is preliminary data.</text>
</comment>
<reference evidence="6 7" key="1">
    <citation type="submission" date="2015-02" db="EMBL/GenBank/DDBJ databases">
        <title>Draft Genome Sequences of Two Closely-Related Aflatoxigenic Aspergillus Species Obtained from the Cote d'Ivoire.</title>
        <authorList>
            <person name="Moore G.G."/>
            <person name="Beltz S.B."/>
            <person name="Mack B.M."/>
        </authorList>
    </citation>
    <scope>NUCLEOTIDE SEQUENCE [LARGE SCALE GENOMIC DNA]</scope>
    <source>
        <strain evidence="6 7">SRRC1468</strain>
    </source>
</reference>
<dbReference type="AlphaFoldDB" id="A0A0F8XV73"/>
<feature type="domain" description="Glucose-methanol-choline oxidoreductase N-terminal" evidence="5">
    <location>
        <begin position="297"/>
        <end position="311"/>
    </location>
</feature>
<dbReference type="Gene3D" id="3.30.560.10">
    <property type="entry name" value="Glucose Oxidase, domain 3"/>
    <property type="match status" value="1"/>
</dbReference>
<comment type="cofactor">
    <cofactor evidence="4">
        <name>FAD</name>
        <dbReference type="ChEBI" id="CHEBI:57692"/>
    </cofactor>
</comment>
<keyword evidence="4" id="KW-0285">Flavoprotein</keyword>
<dbReference type="InterPro" id="IPR007867">
    <property type="entry name" value="GMC_OxRtase_C"/>
</dbReference>
<feature type="active site" description="Proton acceptor" evidence="3">
    <location>
        <position position="578"/>
    </location>
</feature>
<comment type="similarity">
    <text evidence="1">Belongs to the GMC oxidoreductase family.</text>
</comment>
<gene>
    <name evidence="6" type="ORF">ARAM_002290</name>
</gene>
<dbReference type="OrthoDB" id="269227at2759"/>
<feature type="binding site" evidence="4">
    <location>
        <begin position="118"/>
        <end position="121"/>
    </location>
    <ligand>
        <name>FAD</name>
        <dbReference type="ChEBI" id="CHEBI:57692"/>
    </ligand>
</feature>
<dbReference type="PANTHER" id="PTHR11552:SF138">
    <property type="entry name" value="DEHYDROGENASE PKFF-RELATED"/>
    <property type="match status" value="1"/>
</dbReference>
<dbReference type="SUPFAM" id="SSF51905">
    <property type="entry name" value="FAD/NAD(P)-binding domain"/>
    <property type="match status" value="1"/>
</dbReference>
<dbReference type="GO" id="GO:0044550">
    <property type="term" value="P:secondary metabolite biosynthetic process"/>
    <property type="evidence" value="ECO:0007669"/>
    <property type="project" value="TreeGrafter"/>
</dbReference>
<dbReference type="Pfam" id="PF00732">
    <property type="entry name" value="GMC_oxred_N"/>
    <property type="match status" value="1"/>
</dbReference>
<evidence type="ECO:0000313" key="7">
    <source>
        <dbReference type="Proteomes" id="UP000034291"/>
    </source>
</evidence>
<organism evidence="6 7">
    <name type="scientific">Aspergillus rambellii</name>
    <dbReference type="NCBI Taxonomy" id="308745"/>
    <lineage>
        <taxon>Eukaryota</taxon>
        <taxon>Fungi</taxon>
        <taxon>Dikarya</taxon>
        <taxon>Ascomycota</taxon>
        <taxon>Pezizomycotina</taxon>
        <taxon>Eurotiomycetes</taxon>
        <taxon>Eurotiomycetidae</taxon>
        <taxon>Eurotiales</taxon>
        <taxon>Aspergillaceae</taxon>
        <taxon>Aspergillus</taxon>
        <taxon>Aspergillus subgen. Nidulantes</taxon>
    </lineage>
</organism>
<feature type="binding site" evidence="4">
    <location>
        <begin position="533"/>
        <end position="534"/>
    </location>
    <ligand>
        <name>FAD</name>
        <dbReference type="ChEBI" id="CHEBI:57692"/>
    </ligand>
</feature>
<dbReference type="InterPro" id="IPR000172">
    <property type="entry name" value="GMC_OxRdtase_N"/>
</dbReference>
<dbReference type="InterPro" id="IPR036188">
    <property type="entry name" value="FAD/NAD-bd_sf"/>
</dbReference>
<dbReference type="Pfam" id="PF05199">
    <property type="entry name" value="GMC_oxred_C"/>
    <property type="match status" value="1"/>
</dbReference>
<dbReference type="InterPro" id="IPR012132">
    <property type="entry name" value="GMC_OxRdtase"/>
</dbReference>
<dbReference type="Proteomes" id="UP000034291">
    <property type="component" value="Unassembled WGS sequence"/>
</dbReference>